<evidence type="ECO:0000313" key="4">
    <source>
        <dbReference type="Proteomes" id="UP000267469"/>
    </source>
</evidence>
<name>A0A3N0CYV6_SINP1</name>
<dbReference type="RefSeq" id="WP_123218404.1">
    <property type="nucleotide sequence ID" value="NZ_RJTM01000203.1"/>
</dbReference>
<dbReference type="InterPro" id="IPR016162">
    <property type="entry name" value="Ald_DH_N"/>
</dbReference>
<comment type="caution">
    <text evidence="3">The sequence shown here is derived from an EMBL/GenBank/DDBJ whole genome shotgun (WGS) entry which is preliminary data.</text>
</comment>
<dbReference type="InterPro" id="IPR016163">
    <property type="entry name" value="Ald_DH_C"/>
</dbReference>
<dbReference type="PANTHER" id="PTHR43353:SF3">
    <property type="entry name" value="ALDEHYDE DEHYDROGENASE-RELATED"/>
    <property type="match status" value="1"/>
</dbReference>
<dbReference type="GO" id="GO:0016620">
    <property type="term" value="F:oxidoreductase activity, acting on the aldehyde or oxo group of donors, NAD or NADP as acceptor"/>
    <property type="evidence" value="ECO:0007669"/>
    <property type="project" value="InterPro"/>
</dbReference>
<dbReference type="OrthoDB" id="9770537at2"/>
<accession>A0A3N0CYV6</accession>
<dbReference type="InterPro" id="IPR050740">
    <property type="entry name" value="Aldehyde_DH_Superfamily"/>
</dbReference>
<dbReference type="PANTHER" id="PTHR43353">
    <property type="entry name" value="SUCCINATE-SEMIALDEHYDE DEHYDROGENASE, MITOCHONDRIAL"/>
    <property type="match status" value="1"/>
</dbReference>
<proteinExistence type="predicted"/>
<dbReference type="InterPro" id="IPR016161">
    <property type="entry name" value="Ald_DH/histidinol_DH"/>
</dbReference>
<sequence>MDSFTSIENIDKIVKQAHQAYLWYKNKHVKDRAYLLHSIASEIENSDEEIISIAHQETHLPKEALRAEKSWLVEAWRENAEALLSGHVLDIRIDTKVHGSDYEGYDLRTIGKGLGTVTVFGASNWPFAFSTAGVDTSAAFAAGCAVVVKAHAAHPKTSVYMEQVIKRALEKAGYPKGLFGQIFSNRNAGGQYLVKHKLIKAVGFTGSVSGGRAIYDTAGKRAEPIPVFAEMGSVNPVFVLPAYWKNNAAAFAQRFKDFLTDKAGQYCTNNGVLIVPETEEFNSFSAVLQNELKAMEPQALLTDSIADSFRRGKAAALNVDQVEILAQGKPGDGISVESIVLKTDTPVFLANENLSEEVFGTFSIVVTYKNEDELAALSQHFASQLTACIFAEKQDLHKYQALVETVSDMAGRLMLNNFSNGVRVLYATQHGGGYPATSDSRFTAVGPFSIKRFLKPVAYQNWDPDYLPMELQNKNPLGLWRIINGEPTRNAIR</sequence>
<dbReference type="Proteomes" id="UP000267469">
    <property type="component" value="Unassembled WGS sequence"/>
</dbReference>
<feature type="domain" description="Aldehyde dehydrogenase" evidence="2">
    <location>
        <begin position="8"/>
        <end position="422"/>
    </location>
</feature>
<gene>
    <name evidence="3" type="ORF">ED312_23200</name>
</gene>
<dbReference type="AlphaFoldDB" id="A0A3N0CYV6"/>
<keyword evidence="4" id="KW-1185">Reference proteome</keyword>
<keyword evidence="1" id="KW-0560">Oxidoreductase</keyword>
<dbReference type="SUPFAM" id="SSF53720">
    <property type="entry name" value="ALDH-like"/>
    <property type="match status" value="1"/>
</dbReference>
<organism evidence="3 4">
    <name type="scientific">Sinomicrobium pectinilyticum</name>
    <dbReference type="NCBI Taxonomy" id="1084421"/>
    <lineage>
        <taxon>Bacteria</taxon>
        <taxon>Pseudomonadati</taxon>
        <taxon>Bacteroidota</taxon>
        <taxon>Flavobacteriia</taxon>
        <taxon>Flavobacteriales</taxon>
        <taxon>Flavobacteriaceae</taxon>
        <taxon>Sinomicrobium</taxon>
    </lineage>
</organism>
<evidence type="ECO:0000259" key="2">
    <source>
        <dbReference type="Pfam" id="PF00171"/>
    </source>
</evidence>
<dbReference type="Gene3D" id="3.40.605.10">
    <property type="entry name" value="Aldehyde Dehydrogenase, Chain A, domain 1"/>
    <property type="match status" value="1"/>
</dbReference>
<dbReference type="EMBL" id="RJTM01000203">
    <property type="protein sequence ID" value="RNL68600.1"/>
    <property type="molecule type" value="Genomic_DNA"/>
</dbReference>
<protein>
    <submittedName>
        <fullName evidence="3">Aldehyde dehydrogenase family protein</fullName>
    </submittedName>
</protein>
<reference evidence="3 4" key="1">
    <citation type="submission" date="2018-10" db="EMBL/GenBank/DDBJ databases">
        <title>Sinomicrobium pectinilyticum sp. nov., a pectinase-producing bacterium isolated from alkaline and saline soil, and emended description of the genus Sinomicrobium.</title>
        <authorList>
            <person name="Cheng B."/>
            <person name="Li C."/>
            <person name="Lai Q."/>
            <person name="Du M."/>
            <person name="Shao Z."/>
            <person name="Xu P."/>
            <person name="Yang C."/>
        </authorList>
    </citation>
    <scope>NUCLEOTIDE SEQUENCE [LARGE SCALE GENOMIC DNA]</scope>
    <source>
        <strain evidence="3 4">5DNS001</strain>
    </source>
</reference>
<dbReference type="Gene3D" id="3.40.309.10">
    <property type="entry name" value="Aldehyde Dehydrogenase, Chain A, domain 2"/>
    <property type="match status" value="1"/>
</dbReference>
<evidence type="ECO:0000313" key="3">
    <source>
        <dbReference type="EMBL" id="RNL68600.1"/>
    </source>
</evidence>
<dbReference type="InterPro" id="IPR015590">
    <property type="entry name" value="Aldehyde_DH_dom"/>
</dbReference>
<evidence type="ECO:0000256" key="1">
    <source>
        <dbReference type="ARBA" id="ARBA00023002"/>
    </source>
</evidence>
<dbReference type="Pfam" id="PF00171">
    <property type="entry name" value="Aldedh"/>
    <property type="match status" value="1"/>
</dbReference>